<dbReference type="AlphaFoldDB" id="A0A4R8LQE9"/>
<comment type="caution">
    <text evidence="1">The sequence shown here is derived from an EMBL/GenBank/DDBJ whole genome shotgun (WGS) entry which is preliminary data.</text>
</comment>
<dbReference type="EMBL" id="SORE01000010">
    <property type="protein sequence ID" value="TDY49773.1"/>
    <property type="molecule type" value="Genomic_DNA"/>
</dbReference>
<evidence type="ECO:0000313" key="2">
    <source>
        <dbReference type="Proteomes" id="UP000295509"/>
    </source>
</evidence>
<sequence length="172" mass="18934">MKNEISVFWPRNRTHTVSTLTLDLGASGVTGEMARHIAAILKLTQAMRGLQPMTDPALRAVSDRISRQIADELEHLAKIIKAADSARGLVLRAQILRGGEKRQLATEVASLNEQQLIGFCGDLTTWLGKSRQTYFSAFFAVPDTHHQGIADEAHALLPDAFANLCDMVDERL</sequence>
<accession>A0A4R8LQE9</accession>
<keyword evidence="2" id="KW-1185">Reference proteome</keyword>
<dbReference type="RefSeq" id="WP_134192512.1">
    <property type="nucleotide sequence ID" value="NZ_JBHLUW010000025.1"/>
</dbReference>
<gene>
    <name evidence="1" type="ORF">BX592_11024</name>
</gene>
<dbReference type="Proteomes" id="UP000295509">
    <property type="component" value="Unassembled WGS sequence"/>
</dbReference>
<evidence type="ECO:0000313" key="1">
    <source>
        <dbReference type="EMBL" id="TDY49773.1"/>
    </source>
</evidence>
<reference evidence="1 2" key="1">
    <citation type="submission" date="2019-03" db="EMBL/GenBank/DDBJ databases">
        <title>Genomic Encyclopedia of Type Strains, Phase III (KMG-III): the genomes of soil and plant-associated and newly described type strains.</title>
        <authorList>
            <person name="Whitman W."/>
        </authorList>
    </citation>
    <scope>NUCLEOTIDE SEQUENCE [LARGE SCALE GENOMIC DNA]</scope>
    <source>
        <strain evidence="1 2">LMG 29544</strain>
    </source>
</reference>
<proteinExistence type="predicted"/>
<name>A0A4R8LQE9_9BURK</name>
<organism evidence="1 2">
    <name type="scientific">Paraburkholderia rhizosphaerae</name>
    <dbReference type="NCBI Taxonomy" id="480658"/>
    <lineage>
        <taxon>Bacteria</taxon>
        <taxon>Pseudomonadati</taxon>
        <taxon>Pseudomonadota</taxon>
        <taxon>Betaproteobacteria</taxon>
        <taxon>Burkholderiales</taxon>
        <taxon>Burkholderiaceae</taxon>
        <taxon>Paraburkholderia</taxon>
    </lineage>
</organism>
<protein>
    <submittedName>
        <fullName evidence="1">Uncharacterized protein</fullName>
    </submittedName>
</protein>